<dbReference type="GO" id="GO:0001756">
    <property type="term" value="P:somitogenesis"/>
    <property type="evidence" value="ECO:0007669"/>
    <property type="project" value="Ensembl"/>
</dbReference>
<dbReference type="CDD" id="cd00086">
    <property type="entry name" value="homeodomain"/>
    <property type="match status" value="1"/>
</dbReference>
<feature type="compositionally biased region" description="Low complexity" evidence="11">
    <location>
        <begin position="186"/>
        <end position="203"/>
    </location>
</feature>
<dbReference type="GO" id="GO:0000977">
    <property type="term" value="F:RNA polymerase II transcription regulatory region sequence-specific DNA binding"/>
    <property type="evidence" value="ECO:0007669"/>
    <property type="project" value="TreeGrafter"/>
</dbReference>
<evidence type="ECO:0000256" key="3">
    <source>
        <dbReference type="ARBA" id="ARBA00022473"/>
    </source>
</evidence>
<dbReference type="PANTHER" id="PTHR24332:SF16">
    <property type="entry name" value="HOMEOBOX PROTEIN CDX-1"/>
    <property type="match status" value="1"/>
</dbReference>
<evidence type="ECO:0000256" key="5">
    <source>
        <dbReference type="ARBA" id="ARBA00023125"/>
    </source>
</evidence>
<dbReference type="KEGG" id="hcq:109518752"/>
<feature type="domain" description="Homeobox" evidence="12">
    <location>
        <begin position="118"/>
        <end position="178"/>
    </location>
</feature>
<comment type="similarity">
    <text evidence="2">Belongs to the Caudal homeobox family.</text>
</comment>
<evidence type="ECO:0000256" key="7">
    <source>
        <dbReference type="ARBA" id="ARBA00023163"/>
    </source>
</evidence>
<dbReference type="GeneTree" id="ENSGT00940000164078"/>
<dbReference type="GO" id="GO:0009948">
    <property type="term" value="P:anterior/posterior axis specification"/>
    <property type="evidence" value="ECO:0007669"/>
    <property type="project" value="Ensembl"/>
</dbReference>
<dbReference type="Pfam" id="PF00046">
    <property type="entry name" value="Homeodomain"/>
    <property type="match status" value="1"/>
</dbReference>
<keyword evidence="7" id="KW-0804">Transcription</keyword>
<dbReference type="GO" id="GO:0030097">
    <property type="term" value="P:hemopoiesis"/>
    <property type="evidence" value="ECO:0007669"/>
    <property type="project" value="Ensembl"/>
</dbReference>
<evidence type="ECO:0000256" key="2">
    <source>
        <dbReference type="ARBA" id="ARBA00010341"/>
    </source>
</evidence>
<keyword evidence="6 9" id="KW-0371">Homeobox</keyword>
<evidence type="ECO:0000313" key="13">
    <source>
        <dbReference type="Ensembl" id="ENSHCOP00000025975.1"/>
    </source>
</evidence>
<dbReference type="GO" id="GO:0048793">
    <property type="term" value="P:pronephros development"/>
    <property type="evidence" value="ECO:0007669"/>
    <property type="project" value="Ensembl"/>
</dbReference>
<dbReference type="OrthoDB" id="6159439at2759"/>
<proteinExistence type="inferred from homology"/>
<dbReference type="AlphaFoldDB" id="A0A3Q2Z2R3"/>
<dbReference type="InterPro" id="IPR009057">
    <property type="entry name" value="Homeodomain-like_sf"/>
</dbReference>
<dbReference type="GO" id="GO:0021906">
    <property type="term" value="P:hindbrain-spinal cord boundary formation"/>
    <property type="evidence" value="ECO:0007669"/>
    <property type="project" value="Ensembl"/>
</dbReference>
<evidence type="ECO:0000256" key="1">
    <source>
        <dbReference type="ARBA" id="ARBA00004123"/>
    </source>
</evidence>
<dbReference type="FunFam" id="1.10.10.60:FF:000574">
    <property type="entry name" value="Homeobox protein CHOX-CAD2"/>
    <property type="match status" value="1"/>
</dbReference>
<dbReference type="InterPro" id="IPR020479">
    <property type="entry name" value="HD_metazoa"/>
</dbReference>
<dbReference type="GO" id="GO:0005634">
    <property type="term" value="C:nucleus"/>
    <property type="evidence" value="ECO:0007669"/>
    <property type="project" value="UniProtKB-SubCell"/>
</dbReference>
<dbReference type="Gene3D" id="1.10.10.60">
    <property type="entry name" value="Homeodomain-like"/>
    <property type="match status" value="1"/>
</dbReference>
<organism evidence="13 14">
    <name type="scientific">Hippocampus comes</name>
    <name type="common">Tiger tail seahorse</name>
    <dbReference type="NCBI Taxonomy" id="109280"/>
    <lineage>
        <taxon>Eukaryota</taxon>
        <taxon>Metazoa</taxon>
        <taxon>Chordata</taxon>
        <taxon>Craniata</taxon>
        <taxon>Vertebrata</taxon>
        <taxon>Euteleostomi</taxon>
        <taxon>Actinopterygii</taxon>
        <taxon>Neopterygii</taxon>
        <taxon>Teleostei</taxon>
        <taxon>Neoteleostei</taxon>
        <taxon>Acanthomorphata</taxon>
        <taxon>Syngnathiaria</taxon>
        <taxon>Syngnathiformes</taxon>
        <taxon>Syngnathoidei</taxon>
        <taxon>Syngnathidae</taxon>
        <taxon>Hippocampus</taxon>
    </lineage>
</organism>
<evidence type="ECO:0000256" key="9">
    <source>
        <dbReference type="PROSITE-ProRule" id="PRU00108"/>
    </source>
</evidence>
<dbReference type="GO" id="GO:0060914">
    <property type="term" value="P:heart formation"/>
    <property type="evidence" value="ECO:0007669"/>
    <property type="project" value="Ensembl"/>
</dbReference>
<evidence type="ECO:0000259" key="12">
    <source>
        <dbReference type="PROSITE" id="PS50071"/>
    </source>
</evidence>
<dbReference type="Proteomes" id="UP000264820">
    <property type="component" value="Unplaced"/>
</dbReference>
<evidence type="ECO:0000256" key="11">
    <source>
        <dbReference type="SAM" id="MobiDB-lite"/>
    </source>
</evidence>
<dbReference type="InterPro" id="IPR001356">
    <property type="entry name" value="HD"/>
</dbReference>
<feature type="region of interest" description="Disordered" evidence="11">
    <location>
        <begin position="175"/>
        <end position="229"/>
    </location>
</feature>
<dbReference type="SMART" id="SM00389">
    <property type="entry name" value="HOX"/>
    <property type="match status" value="1"/>
</dbReference>
<evidence type="ECO:0000256" key="6">
    <source>
        <dbReference type="ARBA" id="ARBA00023155"/>
    </source>
</evidence>
<protein>
    <submittedName>
        <fullName evidence="13">Caudal type homeobox 1a</fullName>
    </submittedName>
</protein>
<dbReference type="InterPro" id="IPR047152">
    <property type="entry name" value="Caudal_homeobox"/>
</dbReference>
<dbReference type="GO" id="GO:0048384">
    <property type="term" value="P:retinoic acid receptor signaling pathway"/>
    <property type="evidence" value="ECO:0007669"/>
    <property type="project" value="Ensembl"/>
</dbReference>
<accession>A0A3Q2Z2R3</accession>
<dbReference type="GeneID" id="109518752"/>
<feature type="DNA-binding region" description="Homeobox" evidence="9">
    <location>
        <begin position="120"/>
        <end position="179"/>
    </location>
</feature>
<evidence type="ECO:0000256" key="4">
    <source>
        <dbReference type="ARBA" id="ARBA00023015"/>
    </source>
</evidence>
<comment type="subcellular location">
    <subcellularLocation>
        <location evidence="1 9 10">Nucleus</location>
    </subcellularLocation>
</comment>
<dbReference type="CTD" id="405762"/>
<dbReference type="InterPro" id="IPR017970">
    <property type="entry name" value="Homeobox_CS"/>
</dbReference>
<dbReference type="SUPFAM" id="SSF46689">
    <property type="entry name" value="Homeodomain-like"/>
    <property type="match status" value="1"/>
</dbReference>
<dbReference type="PRINTS" id="PR00024">
    <property type="entry name" value="HOMEOBOX"/>
</dbReference>
<dbReference type="GO" id="GO:0031016">
    <property type="term" value="P:pancreas development"/>
    <property type="evidence" value="ECO:0007669"/>
    <property type="project" value="Ensembl"/>
</dbReference>
<dbReference type="OMA" id="YDFTGYH"/>
<dbReference type="RefSeq" id="XP_019730353.1">
    <property type="nucleotide sequence ID" value="XM_019874794.1"/>
</dbReference>
<dbReference type="PANTHER" id="PTHR24332">
    <property type="entry name" value="HOMEOBOX PROTEIN CDX"/>
    <property type="match status" value="1"/>
</dbReference>
<sequence>MYPNSQPARFPAQTLPINSQYMVPPYDFTSYHHMPGVADPSASAWNPVYREEYPFNFPGSSPGAGQVNFNSAELSGMSAGPGGGALNQYNLFSSQDPFCRRRPHEPAKVPAPPGGKTRTKEKYRVVYTDHQRQELENEFQFNRYITMRRKSELSVALNLSERQVKIWFQNRRAKERKIHRKKLQDSQQPSTSTSTPPVPTGSSDGHNAPSPGSNILPSAISEEYKMEFI</sequence>
<evidence type="ECO:0000313" key="14">
    <source>
        <dbReference type="Proteomes" id="UP000264820"/>
    </source>
</evidence>
<reference evidence="13" key="1">
    <citation type="submission" date="2025-08" db="UniProtKB">
        <authorList>
            <consortium name="Ensembl"/>
        </authorList>
    </citation>
    <scope>IDENTIFICATION</scope>
</reference>
<evidence type="ECO:0000256" key="10">
    <source>
        <dbReference type="RuleBase" id="RU000682"/>
    </source>
</evidence>
<reference evidence="13" key="2">
    <citation type="submission" date="2025-09" db="UniProtKB">
        <authorList>
            <consortium name="Ensembl"/>
        </authorList>
    </citation>
    <scope>IDENTIFICATION</scope>
</reference>
<keyword evidence="3" id="KW-0217">Developmental protein</keyword>
<dbReference type="PROSITE" id="PS50071">
    <property type="entry name" value="HOMEOBOX_2"/>
    <property type="match status" value="1"/>
</dbReference>
<keyword evidence="5 9" id="KW-0238">DNA-binding</keyword>
<dbReference type="PROSITE" id="PS00027">
    <property type="entry name" value="HOMEOBOX_1"/>
    <property type="match status" value="1"/>
</dbReference>
<keyword evidence="4" id="KW-0805">Transcription regulation</keyword>
<dbReference type="GO" id="GO:0000981">
    <property type="term" value="F:DNA-binding transcription factor activity, RNA polymerase II-specific"/>
    <property type="evidence" value="ECO:0007669"/>
    <property type="project" value="InterPro"/>
</dbReference>
<evidence type="ECO:0000256" key="8">
    <source>
        <dbReference type="ARBA" id="ARBA00023242"/>
    </source>
</evidence>
<keyword evidence="8 9" id="KW-0539">Nucleus</keyword>
<name>A0A3Q2Z2R3_HIPCM</name>
<keyword evidence="14" id="KW-1185">Reference proteome</keyword>
<dbReference type="Ensembl" id="ENSHCOT00000027288.1">
    <property type="protein sequence ID" value="ENSHCOP00000025975.1"/>
    <property type="gene ID" value="ENSHCOG00000016539.1"/>
</dbReference>